<protein>
    <submittedName>
        <fullName evidence="1">Uncharacterized protein</fullName>
    </submittedName>
</protein>
<name>A0A0C3B4K8_PILCF</name>
<evidence type="ECO:0000313" key="2">
    <source>
        <dbReference type="Proteomes" id="UP000054166"/>
    </source>
</evidence>
<reference evidence="1 2" key="1">
    <citation type="submission" date="2014-04" db="EMBL/GenBank/DDBJ databases">
        <authorList>
            <consortium name="DOE Joint Genome Institute"/>
            <person name="Kuo A."/>
            <person name="Tarkka M."/>
            <person name="Buscot F."/>
            <person name="Kohler A."/>
            <person name="Nagy L.G."/>
            <person name="Floudas D."/>
            <person name="Copeland A."/>
            <person name="Barry K.W."/>
            <person name="Cichocki N."/>
            <person name="Veneault-Fourrey C."/>
            <person name="LaButti K."/>
            <person name="Lindquist E.A."/>
            <person name="Lipzen A."/>
            <person name="Lundell T."/>
            <person name="Morin E."/>
            <person name="Murat C."/>
            <person name="Sun H."/>
            <person name="Tunlid A."/>
            <person name="Henrissat B."/>
            <person name="Grigoriev I.V."/>
            <person name="Hibbett D.S."/>
            <person name="Martin F."/>
            <person name="Nordberg H.P."/>
            <person name="Cantor M.N."/>
            <person name="Hua S.X."/>
        </authorList>
    </citation>
    <scope>NUCLEOTIDE SEQUENCE [LARGE SCALE GENOMIC DNA]</scope>
    <source>
        <strain evidence="1 2">F 1598</strain>
    </source>
</reference>
<organism evidence="1 2">
    <name type="scientific">Piloderma croceum (strain F 1598)</name>
    <dbReference type="NCBI Taxonomy" id="765440"/>
    <lineage>
        <taxon>Eukaryota</taxon>
        <taxon>Fungi</taxon>
        <taxon>Dikarya</taxon>
        <taxon>Basidiomycota</taxon>
        <taxon>Agaricomycotina</taxon>
        <taxon>Agaricomycetes</taxon>
        <taxon>Agaricomycetidae</taxon>
        <taxon>Atheliales</taxon>
        <taxon>Atheliaceae</taxon>
        <taxon>Piloderma</taxon>
    </lineage>
</organism>
<dbReference type="EMBL" id="KN833149">
    <property type="protein sequence ID" value="KIM72232.1"/>
    <property type="molecule type" value="Genomic_DNA"/>
</dbReference>
<gene>
    <name evidence="1" type="ORF">PILCRDRAFT_743859</name>
</gene>
<evidence type="ECO:0000313" key="1">
    <source>
        <dbReference type="EMBL" id="KIM72232.1"/>
    </source>
</evidence>
<dbReference type="AlphaFoldDB" id="A0A0C3B4K8"/>
<accession>A0A0C3B4K8</accession>
<proteinExistence type="predicted"/>
<dbReference type="InParanoid" id="A0A0C3B4K8"/>
<dbReference type="HOGENOM" id="CLU_2050524_0_0_1"/>
<keyword evidence="2" id="KW-1185">Reference proteome</keyword>
<sequence length="120" mass="13765">MLIGVSPPSSLQVVYIRTFLGNIQPQNPDLNFDYYYTRIYLTTEGGQRLTLVAAGSPEPSTSHRTGRYYGKAPAVFEIIHVPTIRKKHWYRSPAVTILTTPRNHYIYYRLYTKDATVNPV</sequence>
<dbReference type="Proteomes" id="UP000054166">
    <property type="component" value="Unassembled WGS sequence"/>
</dbReference>
<reference evidence="2" key="2">
    <citation type="submission" date="2015-01" db="EMBL/GenBank/DDBJ databases">
        <title>Evolutionary Origins and Diversification of the Mycorrhizal Mutualists.</title>
        <authorList>
            <consortium name="DOE Joint Genome Institute"/>
            <consortium name="Mycorrhizal Genomics Consortium"/>
            <person name="Kohler A."/>
            <person name="Kuo A."/>
            <person name="Nagy L.G."/>
            <person name="Floudas D."/>
            <person name="Copeland A."/>
            <person name="Barry K.W."/>
            <person name="Cichocki N."/>
            <person name="Veneault-Fourrey C."/>
            <person name="LaButti K."/>
            <person name="Lindquist E.A."/>
            <person name="Lipzen A."/>
            <person name="Lundell T."/>
            <person name="Morin E."/>
            <person name="Murat C."/>
            <person name="Riley R."/>
            <person name="Ohm R."/>
            <person name="Sun H."/>
            <person name="Tunlid A."/>
            <person name="Henrissat B."/>
            <person name="Grigoriev I.V."/>
            <person name="Hibbett D.S."/>
            <person name="Martin F."/>
        </authorList>
    </citation>
    <scope>NUCLEOTIDE SEQUENCE [LARGE SCALE GENOMIC DNA]</scope>
    <source>
        <strain evidence="2">F 1598</strain>
    </source>
</reference>